<dbReference type="InterPro" id="IPR057887">
    <property type="entry name" value="IQUB_helical"/>
</dbReference>
<dbReference type="GO" id="GO:0031514">
    <property type="term" value="C:motile cilium"/>
    <property type="evidence" value="ECO:0007669"/>
    <property type="project" value="TreeGrafter"/>
</dbReference>
<feature type="domain" description="IQ motif and ubiquitin-like" evidence="1">
    <location>
        <begin position="509"/>
        <end position="636"/>
    </location>
</feature>
<dbReference type="PANTHER" id="PTHR21074:SF0">
    <property type="entry name" value="IQ AND UBIQUITIN-LIKE DOMAIN-CONTAINING PROTEIN"/>
    <property type="match status" value="1"/>
</dbReference>
<dbReference type="OrthoDB" id="10265862at2759"/>
<dbReference type="KEGG" id="clec:106669805"/>
<dbReference type="OMA" id="HENMANT"/>
<dbReference type="PANTHER" id="PTHR21074">
    <property type="entry name" value="IQ AND UBIQUITIN-LIKE DOMAIN-CONTAINING PROTEIN"/>
    <property type="match status" value="1"/>
</dbReference>
<dbReference type="AlphaFoldDB" id="A0A8I6S2Y9"/>
<sequence>MDEPEYNYNEQDTIDTMHMEDEEEEMVGEFVEDYEEGVMEPTLDTDISEGGLEDESEIVDELEDELIEGIVNEKEQTSNVSITDVQEGLNLRTQLVEEPLVLETPPPSNEPSVELNYISMGTSPMHSELSIQKDVNEERPIGPIGPHKIKSASEVFFDDVKVKFCMVDDIERAIEIDLNSGLTVKEALKELGKHVHKDASDMTLYSFYTRKKMHHRDLLAKYLMPEQDKLITRVFLTYDDSSEGSTVIPEEYEPDLRIQKVLVHKPDGSKKYLEVLIHNIAYTKEWCGGFRNKKTGIEYYNTWTQTNPLERGRGLPPGMWPPTLYTRETQTHLPYVTSDMNTPYEKSTQVWRKDSYIPSSSDKILDVRPYVCYDELYKTLTPYQAVLILQRFFRYCLAKSRLKKAVSIASEQNKAAVNFKGVLNEEIHRDRMALLIKETFPLNRGDFYDLYTILGIWKQKELQNIKETTEGISRKAAIAELLDKEIQCLYNIENQRIKSKTESMRRIDMRVLQNSARYEVTRYRKGNLTIIDTLATQRANEFKEIFSAYQTLDLTKEERIDILTTWKIMLSKLEGLDVTKDIIELLDRETDLLLLDIPNNKLVGLRKRVESLFFNMIKSPEFNTQVLNLTKSNESRLKQPLYKCKGCGKVKSPAYFFSHLRLLSFHFCMSCSWMHTTANATINLAPYTRLLNMLRASETMKCCRSSVVFLLQPMGMYYIMNVIWQGQSALSGTSYLPELRMTRWNRQEEWAPWNTILLTEAEATVHDALDDLQKFYTRWFILQVKNKHILARMHFSKVYTTDLELRESGKWTSVKDEGFYTSRRHTENLGKDCINDFFKSPHGLNYVDTYEEPSGAKTMVSTGV</sequence>
<proteinExistence type="predicted"/>
<reference evidence="2" key="1">
    <citation type="submission" date="2022-01" db="UniProtKB">
        <authorList>
            <consortium name="EnsemblMetazoa"/>
        </authorList>
    </citation>
    <scope>IDENTIFICATION</scope>
</reference>
<dbReference type="GO" id="GO:0001669">
    <property type="term" value="C:acrosomal vesicle"/>
    <property type="evidence" value="ECO:0007669"/>
    <property type="project" value="TreeGrafter"/>
</dbReference>
<protein>
    <recommendedName>
        <fullName evidence="1">IQ motif and ubiquitin-like domain-containing protein</fullName>
    </recommendedName>
</protein>
<dbReference type="GO" id="GO:0030317">
    <property type="term" value="P:flagellated sperm motility"/>
    <property type="evidence" value="ECO:0007669"/>
    <property type="project" value="TreeGrafter"/>
</dbReference>
<dbReference type="GO" id="GO:0060271">
    <property type="term" value="P:cilium assembly"/>
    <property type="evidence" value="ECO:0007669"/>
    <property type="project" value="TreeGrafter"/>
</dbReference>
<dbReference type="Proteomes" id="UP000494040">
    <property type="component" value="Unassembled WGS sequence"/>
</dbReference>
<name>A0A8I6S2Y9_CIMLE</name>
<evidence type="ECO:0000313" key="2">
    <source>
        <dbReference type="EnsemblMetazoa" id="XP_014255030.1"/>
    </source>
</evidence>
<dbReference type="Pfam" id="PF25805">
    <property type="entry name" value="IQUB"/>
    <property type="match status" value="1"/>
</dbReference>
<dbReference type="InterPro" id="IPR037695">
    <property type="entry name" value="IQUB"/>
</dbReference>
<evidence type="ECO:0000313" key="3">
    <source>
        <dbReference type="Proteomes" id="UP000494040"/>
    </source>
</evidence>
<dbReference type="EnsemblMetazoa" id="XM_014399544.1">
    <property type="protein sequence ID" value="XP_014255030.1"/>
    <property type="gene ID" value="LOC106669805"/>
</dbReference>
<accession>A0A8I6S2Y9</accession>
<keyword evidence="3" id="KW-1185">Reference proteome</keyword>
<organism evidence="2 3">
    <name type="scientific">Cimex lectularius</name>
    <name type="common">Bed bug</name>
    <name type="synonym">Acanthia lectularia</name>
    <dbReference type="NCBI Taxonomy" id="79782"/>
    <lineage>
        <taxon>Eukaryota</taxon>
        <taxon>Metazoa</taxon>
        <taxon>Ecdysozoa</taxon>
        <taxon>Arthropoda</taxon>
        <taxon>Hexapoda</taxon>
        <taxon>Insecta</taxon>
        <taxon>Pterygota</taxon>
        <taxon>Neoptera</taxon>
        <taxon>Paraneoptera</taxon>
        <taxon>Hemiptera</taxon>
        <taxon>Heteroptera</taxon>
        <taxon>Panheteroptera</taxon>
        <taxon>Cimicomorpha</taxon>
        <taxon>Cimicidae</taxon>
        <taxon>Cimex</taxon>
    </lineage>
</organism>
<evidence type="ECO:0000259" key="1">
    <source>
        <dbReference type="Pfam" id="PF25805"/>
    </source>
</evidence>
<gene>
    <name evidence="2" type="primary">106669805</name>
</gene>